<dbReference type="GO" id="GO:0005886">
    <property type="term" value="C:plasma membrane"/>
    <property type="evidence" value="ECO:0007669"/>
    <property type="project" value="TreeGrafter"/>
</dbReference>
<evidence type="ECO:0000259" key="3">
    <source>
        <dbReference type="PROSITE" id="PS51485"/>
    </source>
</evidence>
<evidence type="ECO:0000313" key="4">
    <source>
        <dbReference type="EMBL" id="CAD6207192.1"/>
    </source>
</evidence>
<feature type="domain" description="Phytocyanin" evidence="3">
    <location>
        <begin position="26"/>
        <end position="136"/>
    </location>
</feature>
<keyword evidence="5" id="KW-1185">Reference proteome</keyword>
<reference evidence="4" key="1">
    <citation type="submission" date="2020-10" db="EMBL/GenBank/DDBJ databases">
        <authorList>
            <person name="Han B."/>
            <person name="Lu T."/>
            <person name="Zhao Q."/>
            <person name="Huang X."/>
            <person name="Zhao Y."/>
        </authorList>
    </citation>
    <scope>NUCLEOTIDE SEQUENCE</scope>
</reference>
<gene>
    <name evidence="4" type="ORF">NCGR_LOCUS4778</name>
</gene>
<sequence>MAAMGMKKGLLVLTLGLAMAATSSAVIYKVGDTSGWTILGNVNYTDWTSKKNFHVGDTIGKFCLRLPQKFTYPPGIHNVLEVKKADYDSCTNSTPIATHTSGDDKIVIKSPGHRFFICGVPGHCAAGQKLNIRVLKTRSSDAPSPAPATARSGSAASPSPSTEPSGASAPPPASSTDSTPDATATTAPAPNANGAGVSAGHRAVVAAMALAAVASMAMLH</sequence>
<dbReference type="Proteomes" id="UP000604825">
    <property type="component" value="Unassembled WGS sequence"/>
</dbReference>
<dbReference type="PROSITE" id="PS51485">
    <property type="entry name" value="PHYTOCYANIN"/>
    <property type="match status" value="1"/>
</dbReference>
<feature type="region of interest" description="Disordered" evidence="1">
    <location>
        <begin position="138"/>
        <end position="196"/>
    </location>
</feature>
<evidence type="ECO:0000256" key="2">
    <source>
        <dbReference type="SAM" id="SignalP"/>
    </source>
</evidence>
<proteinExistence type="predicted"/>
<dbReference type="Pfam" id="PF02298">
    <property type="entry name" value="Cu_bind_like"/>
    <property type="match status" value="1"/>
</dbReference>
<dbReference type="InterPro" id="IPR039391">
    <property type="entry name" value="Phytocyanin-like"/>
</dbReference>
<dbReference type="SUPFAM" id="SSF49503">
    <property type="entry name" value="Cupredoxins"/>
    <property type="match status" value="1"/>
</dbReference>
<keyword evidence="2" id="KW-0732">Signal</keyword>
<dbReference type="Gene3D" id="2.60.40.420">
    <property type="entry name" value="Cupredoxins - blue copper proteins"/>
    <property type="match status" value="1"/>
</dbReference>
<evidence type="ECO:0000256" key="1">
    <source>
        <dbReference type="SAM" id="MobiDB-lite"/>
    </source>
</evidence>
<dbReference type="GO" id="GO:0009055">
    <property type="term" value="F:electron transfer activity"/>
    <property type="evidence" value="ECO:0007669"/>
    <property type="project" value="InterPro"/>
</dbReference>
<evidence type="ECO:0000313" key="5">
    <source>
        <dbReference type="Proteomes" id="UP000604825"/>
    </source>
</evidence>
<feature type="signal peptide" evidence="2">
    <location>
        <begin position="1"/>
        <end position="25"/>
    </location>
</feature>
<dbReference type="CDD" id="cd04216">
    <property type="entry name" value="Phytocyanin"/>
    <property type="match status" value="1"/>
</dbReference>
<dbReference type="OrthoDB" id="1933492at2759"/>
<comment type="caution">
    <text evidence="4">The sequence shown here is derived from an EMBL/GenBank/DDBJ whole genome shotgun (WGS) entry which is preliminary data.</text>
</comment>
<feature type="chain" id="PRO_5032907726" description="Phytocyanin domain-containing protein" evidence="2">
    <location>
        <begin position="26"/>
        <end position="220"/>
    </location>
</feature>
<accession>A0A811MJK4</accession>
<dbReference type="FunFam" id="2.60.40.420:FF:000143">
    <property type="entry name" value="Cupredoxin superfamily protein"/>
    <property type="match status" value="1"/>
</dbReference>
<dbReference type="AlphaFoldDB" id="A0A811MJK4"/>
<name>A0A811MJK4_9POAL</name>
<organism evidence="4 5">
    <name type="scientific">Miscanthus lutarioriparius</name>
    <dbReference type="NCBI Taxonomy" id="422564"/>
    <lineage>
        <taxon>Eukaryota</taxon>
        <taxon>Viridiplantae</taxon>
        <taxon>Streptophyta</taxon>
        <taxon>Embryophyta</taxon>
        <taxon>Tracheophyta</taxon>
        <taxon>Spermatophyta</taxon>
        <taxon>Magnoliopsida</taxon>
        <taxon>Liliopsida</taxon>
        <taxon>Poales</taxon>
        <taxon>Poaceae</taxon>
        <taxon>PACMAD clade</taxon>
        <taxon>Panicoideae</taxon>
        <taxon>Andropogonodae</taxon>
        <taxon>Andropogoneae</taxon>
        <taxon>Saccharinae</taxon>
        <taxon>Miscanthus</taxon>
    </lineage>
</organism>
<dbReference type="EMBL" id="CAJGYO010000001">
    <property type="protein sequence ID" value="CAD6207192.1"/>
    <property type="molecule type" value="Genomic_DNA"/>
</dbReference>
<feature type="compositionally biased region" description="Low complexity" evidence="1">
    <location>
        <begin position="140"/>
        <end position="190"/>
    </location>
</feature>
<dbReference type="InterPro" id="IPR003245">
    <property type="entry name" value="Phytocyanin_dom"/>
</dbReference>
<protein>
    <recommendedName>
        <fullName evidence="3">Phytocyanin domain-containing protein</fullName>
    </recommendedName>
</protein>
<dbReference type="InterPro" id="IPR008972">
    <property type="entry name" value="Cupredoxin"/>
</dbReference>
<dbReference type="PANTHER" id="PTHR33021:SF529">
    <property type="entry name" value="OS03G0807500 PROTEIN"/>
    <property type="match status" value="1"/>
</dbReference>
<dbReference type="PANTHER" id="PTHR33021">
    <property type="entry name" value="BLUE COPPER PROTEIN"/>
    <property type="match status" value="1"/>
</dbReference>